<keyword evidence="3 7" id="KW-0812">Transmembrane</keyword>
<organism evidence="9 10">
    <name type="scientific">Chlamydomonas reinhardtii</name>
    <name type="common">Chlamydomonas smithii</name>
    <dbReference type="NCBI Taxonomy" id="3055"/>
    <lineage>
        <taxon>Eukaryota</taxon>
        <taxon>Viridiplantae</taxon>
        <taxon>Chlorophyta</taxon>
        <taxon>core chlorophytes</taxon>
        <taxon>Chlorophyceae</taxon>
        <taxon>CS clade</taxon>
        <taxon>Chlamydomonadales</taxon>
        <taxon>Chlamydomonadaceae</taxon>
        <taxon>Chlamydomonas</taxon>
    </lineage>
</organism>
<feature type="transmembrane region" description="Helical" evidence="7">
    <location>
        <begin position="51"/>
        <end position="74"/>
    </location>
</feature>
<proteinExistence type="inferred from homology"/>
<evidence type="ECO:0000256" key="3">
    <source>
        <dbReference type="ARBA" id="ARBA00022692"/>
    </source>
</evidence>
<evidence type="ECO:0000256" key="7">
    <source>
        <dbReference type="SAM" id="Phobius"/>
    </source>
</evidence>
<feature type="domain" description="Cationic amino acid transporter C-terminal" evidence="8">
    <location>
        <begin position="478"/>
        <end position="528"/>
    </location>
</feature>
<dbReference type="Gramene" id="PNW88706">
    <property type="protein sequence ID" value="PNW88706"/>
    <property type="gene ID" value="CHLRE_01g041050v5"/>
</dbReference>
<feature type="region of interest" description="Disordered" evidence="6">
    <location>
        <begin position="652"/>
        <end position="691"/>
    </location>
</feature>
<feature type="transmembrane region" description="Helical" evidence="7">
    <location>
        <begin position="392"/>
        <end position="413"/>
    </location>
</feature>
<comment type="similarity">
    <text evidence="2">Belongs to the amino acid-polyamine-organocation (APC) superfamily. Cationic amino acid transporter (CAT) (TC 2.A.3.3) family.</text>
</comment>
<feature type="transmembrane region" description="Helical" evidence="7">
    <location>
        <begin position="200"/>
        <end position="217"/>
    </location>
</feature>
<protein>
    <recommendedName>
        <fullName evidence="8">Cationic amino acid transporter C-terminal domain-containing protein</fullName>
    </recommendedName>
</protein>
<feature type="compositionally biased region" description="Gly residues" evidence="6">
    <location>
        <begin position="652"/>
        <end position="669"/>
    </location>
</feature>
<gene>
    <name evidence="9" type="ORF">CHLRE_01g041050v5</name>
</gene>
<evidence type="ECO:0000256" key="4">
    <source>
        <dbReference type="ARBA" id="ARBA00022989"/>
    </source>
</evidence>
<dbReference type="EMBL" id="CM008962">
    <property type="protein sequence ID" value="PNW88706.1"/>
    <property type="molecule type" value="Genomic_DNA"/>
</dbReference>
<evidence type="ECO:0000313" key="9">
    <source>
        <dbReference type="EMBL" id="PNW88706.1"/>
    </source>
</evidence>
<evidence type="ECO:0000313" key="10">
    <source>
        <dbReference type="Proteomes" id="UP000006906"/>
    </source>
</evidence>
<keyword evidence="5 7" id="KW-0472">Membrane</keyword>
<dbReference type="GO" id="GO:0016020">
    <property type="term" value="C:membrane"/>
    <property type="evidence" value="ECO:0007669"/>
    <property type="project" value="UniProtKB-SubCell"/>
</dbReference>
<sequence length="691" mass="71847">MAPTGRIERAKSKLKSTYAKFRSKAFVVRSMEEQKDKTASGFEMHKVLGPFSLVMLGIGCIIGAGVFVLTGVAARKYAGPGVVVSYALSAVTAMLTAFCYAEYAAELPVAGGAFNYVSMTFGEYAAWVTACDLVLEYTLSAAAVAKGFTAYTAALIGIDVSYLRLQASVFTLDLPALASVIGMSFILMRSTADSSLFNNLVTGLNVALIIFVLAAGFPHVEAENYHPFAPFGARGIFTGASVVFFSFIGFDTVATAAEEVKNPGRDLPIGIVGSLAICTCLYVLMCLAITGMQSYTVIDLNAPFAVAFDHVGLGWAQRIVAAGALTGIVTSLLGSLLGQARIYVTLGRQSLAPAWLAKVHPTRGTPVNATYVTMFTAGFLALFIEIELLAELVSIGTLVVFCSVCAGVLFRRYYVHGSGEPLRPVLGRLGGVVAAAVCFSVSFTEAAPAWVPAIFLVVWFAITLSFYRLPVKYVPQVFRCPLSPWLPSAGMLATLHLIGSLGWPAYVRWIVWFVLGTTVYLTYGMHRSQGEAELARTRSDGGSGTPLEQHLMRHGIPPSSSPNGSPVADDDSVHSGTALNRPSTDVAHTFGGPPHHRAGSHTAAGVGAGGGGGGDIDGLEFGGSGGGGAHYGFVYGRPYGAAPLPEVELGGVGGQPGAGGAGRAGGVGDSVGLLGAGTARSDAAPGRAGHR</sequence>
<dbReference type="AlphaFoldDB" id="A0A2K3E7D3"/>
<feature type="compositionally biased region" description="Low complexity" evidence="6">
    <location>
        <begin position="557"/>
        <end position="566"/>
    </location>
</feature>
<dbReference type="PaxDb" id="3055-EDP09422"/>
<dbReference type="ExpressionAtlas" id="A0A2K3E7D3">
    <property type="expression patterns" value="baseline and differential"/>
</dbReference>
<dbReference type="Proteomes" id="UP000006906">
    <property type="component" value="Chromosome 1"/>
</dbReference>
<evidence type="ECO:0000256" key="6">
    <source>
        <dbReference type="SAM" id="MobiDB-lite"/>
    </source>
</evidence>
<dbReference type="Gene3D" id="1.20.1740.10">
    <property type="entry name" value="Amino acid/polyamine transporter I"/>
    <property type="match status" value="1"/>
</dbReference>
<reference evidence="9 10" key="1">
    <citation type="journal article" date="2007" name="Science">
        <title>The Chlamydomonas genome reveals the evolution of key animal and plant functions.</title>
        <authorList>
            <person name="Merchant S.S."/>
            <person name="Prochnik S.E."/>
            <person name="Vallon O."/>
            <person name="Harris E.H."/>
            <person name="Karpowicz S.J."/>
            <person name="Witman G.B."/>
            <person name="Terry A."/>
            <person name="Salamov A."/>
            <person name="Fritz-Laylin L.K."/>
            <person name="Marechal-Drouard L."/>
            <person name="Marshall W.F."/>
            <person name="Qu L.H."/>
            <person name="Nelson D.R."/>
            <person name="Sanderfoot A.A."/>
            <person name="Spalding M.H."/>
            <person name="Kapitonov V.V."/>
            <person name="Ren Q."/>
            <person name="Ferris P."/>
            <person name="Lindquist E."/>
            <person name="Shapiro H."/>
            <person name="Lucas S.M."/>
            <person name="Grimwood J."/>
            <person name="Schmutz J."/>
            <person name="Cardol P."/>
            <person name="Cerutti H."/>
            <person name="Chanfreau G."/>
            <person name="Chen C.L."/>
            <person name="Cognat V."/>
            <person name="Croft M.T."/>
            <person name="Dent R."/>
            <person name="Dutcher S."/>
            <person name="Fernandez E."/>
            <person name="Fukuzawa H."/>
            <person name="Gonzalez-Ballester D."/>
            <person name="Gonzalez-Halphen D."/>
            <person name="Hallmann A."/>
            <person name="Hanikenne M."/>
            <person name="Hippler M."/>
            <person name="Inwood W."/>
            <person name="Jabbari K."/>
            <person name="Kalanon M."/>
            <person name="Kuras R."/>
            <person name="Lefebvre P.A."/>
            <person name="Lemaire S.D."/>
            <person name="Lobanov A.V."/>
            <person name="Lohr M."/>
            <person name="Manuell A."/>
            <person name="Meier I."/>
            <person name="Mets L."/>
            <person name="Mittag M."/>
            <person name="Mittelmeier T."/>
            <person name="Moroney J.V."/>
            <person name="Moseley J."/>
            <person name="Napoli C."/>
            <person name="Nedelcu A.M."/>
            <person name="Niyogi K."/>
            <person name="Novoselov S.V."/>
            <person name="Paulsen I.T."/>
            <person name="Pazour G."/>
            <person name="Purton S."/>
            <person name="Ral J.P."/>
            <person name="Riano-Pachon D.M."/>
            <person name="Riekhof W."/>
            <person name="Rymarquis L."/>
            <person name="Schroda M."/>
            <person name="Stern D."/>
            <person name="Umen J."/>
            <person name="Willows R."/>
            <person name="Wilson N."/>
            <person name="Zimmer S.L."/>
            <person name="Allmer J."/>
            <person name="Balk J."/>
            <person name="Bisova K."/>
            <person name="Chen C.J."/>
            <person name="Elias M."/>
            <person name="Gendler K."/>
            <person name="Hauser C."/>
            <person name="Lamb M.R."/>
            <person name="Ledford H."/>
            <person name="Long J.C."/>
            <person name="Minagawa J."/>
            <person name="Page M.D."/>
            <person name="Pan J."/>
            <person name="Pootakham W."/>
            <person name="Roje S."/>
            <person name="Rose A."/>
            <person name="Stahlberg E."/>
            <person name="Terauchi A.M."/>
            <person name="Yang P."/>
            <person name="Ball S."/>
            <person name="Bowler C."/>
            <person name="Dieckmann C.L."/>
            <person name="Gladyshev V.N."/>
            <person name="Green P."/>
            <person name="Jorgensen R."/>
            <person name="Mayfield S."/>
            <person name="Mueller-Roeber B."/>
            <person name="Rajamani S."/>
            <person name="Sayre R.T."/>
            <person name="Brokstein P."/>
            <person name="Dubchak I."/>
            <person name="Goodstein D."/>
            <person name="Hornick L."/>
            <person name="Huang Y.W."/>
            <person name="Jhaveri J."/>
            <person name="Luo Y."/>
            <person name="Martinez D."/>
            <person name="Ngau W.C."/>
            <person name="Otillar B."/>
            <person name="Poliakov A."/>
            <person name="Porter A."/>
            <person name="Szajkowski L."/>
            <person name="Werner G."/>
            <person name="Zhou K."/>
            <person name="Grigoriev I.V."/>
            <person name="Rokhsar D.S."/>
            <person name="Grossman A.R."/>
        </authorList>
    </citation>
    <scope>NUCLEOTIDE SEQUENCE [LARGE SCALE GENOMIC DNA]</scope>
    <source>
        <strain evidence="10">CC-503</strain>
    </source>
</reference>
<feature type="transmembrane region" description="Helical" evidence="7">
    <location>
        <begin position="368"/>
        <end position="386"/>
    </location>
</feature>
<evidence type="ECO:0000256" key="5">
    <source>
        <dbReference type="ARBA" id="ARBA00023136"/>
    </source>
</evidence>
<feature type="region of interest" description="Disordered" evidence="6">
    <location>
        <begin position="534"/>
        <end position="611"/>
    </location>
</feature>
<dbReference type="PANTHER" id="PTHR43243:SF41">
    <property type="entry name" value="CATIONIC AMINO ACID TRANSPORTER 7, CHLOROPLASTIC"/>
    <property type="match status" value="1"/>
</dbReference>
<feature type="transmembrane region" description="Helical" evidence="7">
    <location>
        <begin position="449"/>
        <end position="470"/>
    </location>
</feature>
<dbReference type="RefSeq" id="XP_042928718.1">
    <property type="nucleotide sequence ID" value="XM_043058804.1"/>
</dbReference>
<dbReference type="GeneID" id="5715567"/>
<dbReference type="OrthoDB" id="3900342at2759"/>
<feature type="transmembrane region" description="Helical" evidence="7">
    <location>
        <begin position="169"/>
        <end position="188"/>
    </location>
</feature>
<feature type="transmembrane region" description="Helical" evidence="7">
    <location>
        <begin position="425"/>
        <end position="443"/>
    </location>
</feature>
<accession>A0A2K3E7D3</accession>
<name>A0A2K3E7D3_CHLRE</name>
<feature type="compositionally biased region" description="Polar residues" evidence="6">
    <location>
        <begin position="574"/>
        <end position="583"/>
    </location>
</feature>
<keyword evidence="10" id="KW-1185">Reference proteome</keyword>
<feature type="transmembrane region" description="Helical" evidence="7">
    <location>
        <begin position="315"/>
        <end position="338"/>
    </location>
</feature>
<keyword evidence="4 7" id="KW-1133">Transmembrane helix</keyword>
<evidence type="ECO:0000256" key="1">
    <source>
        <dbReference type="ARBA" id="ARBA00004141"/>
    </source>
</evidence>
<evidence type="ECO:0000259" key="8">
    <source>
        <dbReference type="Pfam" id="PF13906"/>
    </source>
</evidence>
<feature type="transmembrane region" description="Helical" evidence="7">
    <location>
        <begin position="81"/>
        <end position="103"/>
    </location>
</feature>
<feature type="transmembrane region" description="Helical" evidence="7">
    <location>
        <begin position="269"/>
        <end position="295"/>
    </location>
</feature>
<dbReference type="InterPro" id="IPR002293">
    <property type="entry name" value="AA/rel_permease1"/>
</dbReference>
<feature type="transmembrane region" description="Helical" evidence="7">
    <location>
        <begin position="482"/>
        <end position="503"/>
    </location>
</feature>
<evidence type="ECO:0000256" key="2">
    <source>
        <dbReference type="ARBA" id="ARBA00008572"/>
    </source>
</evidence>
<dbReference type="PANTHER" id="PTHR43243">
    <property type="entry name" value="INNER MEMBRANE TRANSPORTER YGJI-RELATED"/>
    <property type="match status" value="1"/>
</dbReference>
<comment type="subcellular location">
    <subcellularLocation>
        <location evidence="1">Membrane</location>
        <topology evidence="1">Multi-pass membrane protein</topology>
    </subcellularLocation>
</comment>
<dbReference type="GO" id="GO:0022857">
    <property type="term" value="F:transmembrane transporter activity"/>
    <property type="evidence" value="ECO:0007669"/>
    <property type="project" value="InterPro"/>
</dbReference>
<dbReference type="Pfam" id="PF13520">
    <property type="entry name" value="AA_permease_2"/>
    <property type="match status" value="1"/>
</dbReference>
<feature type="transmembrane region" description="Helical" evidence="7">
    <location>
        <begin position="237"/>
        <end position="257"/>
    </location>
</feature>
<dbReference type="Pfam" id="PF13906">
    <property type="entry name" value="AA_permease_C"/>
    <property type="match status" value="1"/>
</dbReference>
<dbReference type="InterPro" id="IPR029485">
    <property type="entry name" value="CAT_C"/>
</dbReference>